<gene>
    <name evidence="2" type="ORF">SDC9_195535</name>
</gene>
<feature type="domain" description="EAL" evidence="1">
    <location>
        <begin position="1"/>
        <end position="113"/>
    </location>
</feature>
<protein>
    <submittedName>
        <fullName evidence="2">Putative signaling protein</fullName>
    </submittedName>
</protein>
<reference evidence="2" key="1">
    <citation type="submission" date="2019-08" db="EMBL/GenBank/DDBJ databases">
        <authorList>
            <person name="Kucharzyk K."/>
            <person name="Murdoch R.W."/>
            <person name="Higgins S."/>
            <person name="Loffler F."/>
        </authorList>
    </citation>
    <scope>NUCLEOTIDE SEQUENCE</scope>
</reference>
<accession>A0A645I9C5</accession>
<dbReference type="PROSITE" id="PS50883">
    <property type="entry name" value="EAL"/>
    <property type="match status" value="1"/>
</dbReference>
<dbReference type="Pfam" id="PF00563">
    <property type="entry name" value="EAL"/>
    <property type="match status" value="1"/>
</dbReference>
<dbReference type="PANTHER" id="PTHR33121:SF70">
    <property type="entry name" value="SIGNALING PROTEIN YKOW"/>
    <property type="match status" value="1"/>
</dbReference>
<comment type="caution">
    <text evidence="2">The sequence shown here is derived from an EMBL/GenBank/DDBJ whole genome shotgun (WGS) entry which is preliminary data.</text>
</comment>
<sequence>MLGRLRALGLRIAIDDFGTGYSSMSYLSSFMVNIIKIDQSFIRNLIDSSSDQKIVRAIVSMAADLELSVVTEGVETPEQKELLRQMGCRLLQGYLFGRPQPAHSWLGEKGLDLEAFQPFPAT</sequence>
<organism evidence="2">
    <name type="scientific">bioreactor metagenome</name>
    <dbReference type="NCBI Taxonomy" id="1076179"/>
    <lineage>
        <taxon>unclassified sequences</taxon>
        <taxon>metagenomes</taxon>
        <taxon>ecological metagenomes</taxon>
    </lineage>
</organism>
<dbReference type="InterPro" id="IPR050706">
    <property type="entry name" value="Cyclic-di-GMP_PDE-like"/>
</dbReference>
<name>A0A645I9C5_9ZZZZ</name>
<dbReference type="GO" id="GO:0071111">
    <property type="term" value="F:cyclic-guanylate-specific phosphodiesterase activity"/>
    <property type="evidence" value="ECO:0007669"/>
    <property type="project" value="InterPro"/>
</dbReference>
<dbReference type="SMART" id="SM00052">
    <property type="entry name" value="EAL"/>
    <property type="match status" value="1"/>
</dbReference>
<dbReference type="CDD" id="cd01948">
    <property type="entry name" value="EAL"/>
    <property type="match status" value="1"/>
</dbReference>
<dbReference type="InterPro" id="IPR035919">
    <property type="entry name" value="EAL_sf"/>
</dbReference>
<dbReference type="EMBL" id="VSSQ01109812">
    <property type="protein sequence ID" value="MPN47931.1"/>
    <property type="molecule type" value="Genomic_DNA"/>
</dbReference>
<dbReference type="AlphaFoldDB" id="A0A645I9C5"/>
<evidence type="ECO:0000259" key="1">
    <source>
        <dbReference type="PROSITE" id="PS50883"/>
    </source>
</evidence>
<evidence type="ECO:0000313" key="2">
    <source>
        <dbReference type="EMBL" id="MPN47931.1"/>
    </source>
</evidence>
<dbReference type="Gene3D" id="3.20.20.450">
    <property type="entry name" value="EAL domain"/>
    <property type="match status" value="1"/>
</dbReference>
<proteinExistence type="predicted"/>
<dbReference type="InterPro" id="IPR001633">
    <property type="entry name" value="EAL_dom"/>
</dbReference>
<dbReference type="PANTHER" id="PTHR33121">
    <property type="entry name" value="CYCLIC DI-GMP PHOSPHODIESTERASE PDEF"/>
    <property type="match status" value="1"/>
</dbReference>
<dbReference type="SUPFAM" id="SSF141868">
    <property type="entry name" value="EAL domain-like"/>
    <property type="match status" value="1"/>
</dbReference>